<evidence type="ECO:0000313" key="2">
    <source>
        <dbReference type="EnsemblMetazoa" id="ADIR014801-PA"/>
    </source>
</evidence>
<evidence type="ECO:0000313" key="3">
    <source>
        <dbReference type="Proteomes" id="UP000075884"/>
    </source>
</evidence>
<reference evidence="3" key="1">
    <citation type="submission" date="2013-03" db="EMBL/GenBank/DDBJ databases">
        <title>The Genome Sequence of Anopheles dirus WRAIR2.</title>
        <authorList>
            <consortium name="The Broad Institute Genomics Platform"/>
            <person name="Neafsey D.E."/>
            <person name="Walton C."/>
            <person name="Walker B."/>
            <person name="Young S.K."/>
            <person name="Zeng Q."/>
            <person name="Gargeya S."/>
            <person name="Fitzgerald M."/>
            <person name="Haas B."/>
            <person name="Abouelleil A."/>
            <person name="Allen A.W."/>
            <person name="Alvarado L."/>
            <person name="Arachchi H.M."/>
            <person name="Berlin A.M."/>
            <person name="Chapman S.B."/>
            <person name="Gainer-Dewar J."/>
            <person name="Goldberg J."/>
            <person name="Griggs A."/>
            <person name="Gujja S."/>
            <person name="Hansen M."/>
            <person name="Howarth C."/>
            <person name="Imamovic A."/>
            <person name="Ireland A."/>
            <person name="Larimer J."/>
            <person name="McCowan C."/>
            <person name="Murphy C."/>
            <person name="Pearson M."/>
            <person name="Poon T.W."/>
            <person name="Priest M."/>
            <person name="Roberts A."/>
            <person name="Saif S."/>
            <person name="Shea T."/>
            <person name="Sisk P."/>
            <person name="Sykes S."/>
            <person name="Wortman J."/>
            <person name="Nusbaum C."/>
            <person name="Birren B."/>
        </authorList>
    </citation>
    <scope>NUCLEOTIDE SEQUENCE [LARGE SCALE GENOMIC DNA]</scope>
    <source>
        <strain evidence="3">WRAIR2</strain>
    </source>
</reference>
<dbReference type="Proteomes" id="UP000075884">
    <property type="component" value="Unassembled WGS sequence"/>
</dbReference>
<sequence length="108" mass="12032">MGKRLATIESYQDHVVFQEAMLPHATFDKSYWIAATNIGAESGENHEFFWITNDRPVGYLNGFQNWLEGVAPTDAGMCVAAYLGSSSWIYGYCETSISAYACEESQDV</sequence>
<protein>
    <submittedName>
        <fullName evidence="2">C-type lectin domain-containing protein</fullName>
    </submittedName>
</protein>
<dbReference type="STRING" id="7168.A0A182NY99"/>
<dbReference type="PROSITE" id="PS50041">
    <property type="entry name" value="C_TYPE_LECTIN_2"/>
    <property type="match status" value="1"/>
</dbReference>
<proteinExistence type="predicted"/>
<dbReference type="InterPro" id="IPR016187">
    <property type="entry name" value="CTDL_fold"/>
</dbReference>
<evidence type="ECO:0000259" key="1">
    <source>
        <dbReference type="PROSITE" id="PS50041"/>
    </source>
</evidence>
<feature type="domain" description="C-type lectin" evidence="1">
    <location>
        <begin position="1"/>
        <end position="94"/>
    </location>
</feature>
<dbReference type="VEuPathDB" id="VectorBase:ADIR014801"/>
<organism evidence="2 3">
    <name type="scientific">Anopheles dirus</name>
    <dbReference type="NCBI Taxonomy" id="7168"/>
    <lineage>
        <taxon>Eukaryota</taxon>
        <taxon>Metazoa</taxon>
        <taxon>Ecdysozoa</taxon>
        <taxon>Arthropoda</taxon>
        <taxon>Hexapoda</taxon>
        <taxon>Insecta</taxon>
        <taxon>Pterygota</taxon>
        <taxon>Neoptera</taxon>
        <taxon>Endopterygota</taxon>
        <taxon>Diptera</taxon>
        <taxon>Nematocera</taxon>
        <taxon>Culicoidea</taxon>
        <taxon>Culicidae</taxon>
        <taxon>Anophelinae</taxon>
        <taxon>Anopheles</taxon>
    </lineage>
</organism>
<keyword evidence="3" id="KW-1185">Reference proteome</keyword>
<dbReference type="InterPro" id="IPR016186">
    <property type="entry name" value="C-type_lectin-like/link_sf"/>
</dbReference>
<accession>A0A182NY99</accession>
<dbReference type="SUPFAM" id="SSF56436">
    <property type="entry name" value="C-type lectin-like"/>
    <property type="match status" value="1"/>
</dbReference>
<dbReference type="AlphaFoldDB" id="A0A182NY99"/>
<dbReference type="InterPro" id="IPR001304">
    <property type="entry name" value="C-type_lectin-like"/>
</dbReference>
<dbReference type="Gene3D" id="3.10.100.10">
    <property type="entry name" value="Mannose-Binding Protein A, subunit A"/>
    <property type="match status" value="1"/>
</dbReference>
<dbReference type="EnsemblMetazoa" id="ADIR014801-RA">
    <property type="protein sequence ID" value="ADIR014801-PA"/>
    <property type="gene ID" value="ADIR014801"/>
</dbReference>
<reference evidence="2" key="2">
    <citation type="submission" date="2020-05" db="UniProtKB">
        <authorList>
            <consortium name="EnsemblMetazoa"/>
        </authorList>
    </citation>
    <scope>IDENTIFICATION</scope>
    <source>
        <strain evidence="2">WRAIR2</strain>
    </source>
</reference>
<name>A0A182NY99_9DIPT</name>